<name>A0A7D4CXH5_9BACL</name>
<protein>
    <submittedName>
        <fullName evidence="4">PhzF family phenazine biosynthesis protein</fullName>
    </submittedName>
</protein>
<dbReference type="PIRSF" id="PIRSF016184">
    <property type="entry name" value="PhzC_PhzF"/>
    <property type="match status" value="1"/>
</dbReference>
<dbReference type="AlphaFoldDB" id="A0A7D4CXH5"/>
<dbReference type="EMBL" id="CP048104">
    <property type="protein sequence ID" value="QKG85897.1"/>
    <property type="molecule type" value="Genomic_DNA"/>
</dbReference>
<dbReference type="Pfam" id="PF02567">
    <property type="entry name" value="PhzC-PhzF"/>
    <property type="match status" value="1"/>
</dbReference>
<proteinExistence type="inferred from homology"/>
<dbReference type="GO" id="GO:0016853">
    <property type="term" value="F:isomerase activity"/>
    <property type="evidence" value="ECO:0007669"/>
    <property type="project" value="UniProtKB-KW"/>
</dbReference>
<evidence type="ECO:0000256" key="1">
    <source>
        <dbReference type="ARBA" id="ARBA00008270"/>
    </source>
</evidence>
<feature type="active site" evidence="3">
    <location>
        <position position="45"/>
    </location>
</feature>
<evidence type="ECO:0000313" key="5">
    <source>
        <dbReference type="Proteomes" id="UP000503088"/>
    </source>
</evidence>
<keyword evidence="5" id="KW-1185">Reference proteome</keyword>
<dbReference type="KEGG" id="kpul:GXN76_04475"/>
<keyword evidence="2" id="KW-0413">Isomerase</keyword>
<evidence type="ECO:0000256" key="2">
    <source>
        <dbReference type="ARBA" id="ARBA00023235"/>
    </source>
</evidence>
<accession>A0A7D4CXH5</accession>
<gene>
    <name evidence="4" type="ORF">GXN76_04475</name>
</gene>
<dbReference type="SUPFAM" id="SSF54506">
    <property type="entry name" value="Diaminopimelate epimerase-like"/>
    <property type="match status" value="1"/>
</dbReference>
<dbReference type="PANTHER" id="PTHR13774">
    <property type="entry name" value="PHENAZINE BIOSYNTHESIS PROTEIN"/>
    <property type="match status" value="1"/>
</dbReference>
<dbReference type="NCBIfam" id="TIGR00654">
    <property type="entry name" value="PhzF_family"/>
    <property type="match status" value="1"/>
</dbReference>
<dbReference type="Gene3D" id="3.10.310.10">
    <property type="entry name" value="Diaminopimelate Epimerase, Chain A, domain 1"/>
    <property type="match status" value="2"/>
</dbReference>
<sequence length="268" mass="29821">MAIVTQVNAFTDRIGGGNPAGVCLLKQSVSEEWMLHVAKEMNLSETAFLWEQEHGYRLRWFTPVTEVPLCGHATLASAHVLWEKGYVPKSKTIDFDTKSGRLTASRKNHWIQLDFPALQLESCPDMPFPLESFFTGVPVLFLGKTDTDYIAELPSEGAVKNFNPNFDWLEQLEDKLDLVITSRSDKEGIDFVSRCFAPNSGIGEDPVTGSIHCALAPYWETKLKKSSFSAEQLSERGGFLKVTAAGDRVYLQGQAICVRETVIDHFGA</sequence>
<comment type="similarity">
    <text evidence="1">Belongs to the PhzF family.</text>
</comment>
<evidence type="ECO:0000313" key="4">
    <source>
        <dbReference type="EMBL" id="QKG85897.1"/>
    </source>
</evidence>
<dbReference type="InterPro" id="IPR003719">
    <property type="entry name" value="Phenazine_PhzF-like"/>
</dbReference>
<organism evidence="4 5">
    <name type="scientific">Kroppenstedtia pulmonis</name>
    <dbReference type="NCBI Taxonomy" id="1380685"/>
    <lineage>
        <taxon>Bacteria</taxon>
        <taxon>Bacillati</taxon>
        <taxon>Bacillota</taxon>
        <taxon>Bacilli</taxon>
        <taxon>Bacillales</taxon>
        <taxon>Thermoactinomycetaceae</taxon>
        <taxon>Kroppenstedtia</taxon>
    </lineage>
</organism>
<dbReference type="Proteomes" id="UP000503088">
    <property type="component" value="Chromosome"/>
</dbReference>
<dbReference type="GO" id="GO:0005737">
    <property type="term" value="C:cytoplasm"/>
    <property type="evidence" value="ECO:0007669"/>
    <property type="project" value="TreeGrafter"/>
</dbReference>
<evidence type="ECO:0000256" key="3">
    <source>
        <dbReference type="PIRSR" id="PIRSR016184-1"/>
    </source>
</evidence>
<dbReference type="PANTHER" id="PTHR13774:SF17">
    <property type="entry name" value="PHENAZINE BIOSYNTHESIS-LIKE DOMAIN-CONTAINING PROTEIN"/>
    <property type="match status" value="1"/>
</dbReference>
<reference evidence="4 5" key="1">
    <citation type="submission" date="2020-01" db="EMBL/GenBank/DDBJ databases">
        <authorList>
            <person name="Gulvik C.A."/>
            <person name="Batra D.G."/>
        </authorList>
    </citation>
    <scope>NUCLEOTIDE SEQUENCE [LARGE SCALE GENOMIC DNA]</scope>
    <source>
        <strain evidence="4 5">W9323</strain>
    </source>
</reference>